<reference evidence="7 8" key="1">
    <citation type="journal article" date="2006" name="Int. J. Syst. Evol. Microbiol.">
        <title>Myroides pelagicus sp. nov., isolated from seawater in Thailand.</title>
        <authorList>
            <person name="Yoon J."/>
            <person name="Maneerat S."/>
            <person name="Kawai F."/>
            <person name="Yokota A."/>
        </authorList>
    </citation>
    <scope>NUCLEOTIDE SEQUENCE [LARGE SCALE GENOMIC DNA]</scope>
    <source>
        <strain evidence="7 8">SM1T</strain>
    </source>
</reference>
<evidence type="ECO:0000259" key="5">
    <source>
        <dbReference type="Pfam" id="PF02631"/>
    </source>
</evidence>
<dbReference type="OrthoDB" id="1523826at2"/>
<dbReference type="Proteomes" id="UP000488936">
    <property type="component" value="Unassembled WGS sequence"/>
</dbReference>
<dbReference type="InterPro" id="IPR053925">
    <property type="entry name" value="RecX_HTH_3rd"/>
</dbReference>
<dbReference type="InterPro" id="IPR036388">
    <property type="entry name" value="WH-like_DNA-bd_sf"/>
</dbReference>
<gene>
    <name evidence="7" type="ORF">GJV77_06890</name>
</gene>
<keyword evidence="8" id="KW-1185">Reference proteome</keyword>
<dbReference type="EMBL" id="WMJY01000012">
    <property type="protein sequence ID" value="MTH29643.1"/>
    <property type="molecule type" value="Genomic_DNA"/>
</dbReference>
<accession>A0A7K1GMN5</accession>
<dbReference type="Gene3D" id="1.10.10.10">
    <property type="entry name" value="Winged helix-like DNA-binding domain superfamily/Winged helix DNA-binding domain"/>
    <property type="match status" value="2"/>
</dbReference>
<dbReference type="Pfam" id="PF21981">
    <property type="entry name" value="RecX_HTH3"/>
    <property type="match status" value="1"/>
</dbReference>
<dbReference type="GO" id="GO:0006282">
    <property type="term" value="P:regulation of DNA repair"/>
    <property type="evidence" value="ECO:0007669"/>
    <property type="project" value="InterPro"/>
</dbReference>
<feature type="domain" description="RecX third three-helical" evidence="6">
    <location>
        <begin position="119"/>
        <end position="151"/>
    </location>
</feature>
<comment type="subcellular location">
    <subcellularLocation>
        <location evidence="1">Cytoplasm</location>
    </subcellularLocation>
</comment>
<comment type="caution">
    <text evidence="7">The sequence shown here is derived from an EMBL/GenBank/DDBJ whole genome shotgun (WGS) entry which is preliminary data.</text>
</comment>
<comment type="similarity">
    <text evidence="2">Belongs to the RecX family.</text>
</comment>
<evidence type="ECO:0000313" key="7">
    <source>
        <dbReference type="EMBL" id="MTH29643.1"/>
    </source>
</evidence>
<evidence type="ECO:0000313" key="8">
    <source>
        <dbReference type="Proteomes" id="UP000488936"/>
    </source>
</evidence>
<dbReference type="GO" id="GO:0005737">
    <property type="term" value="C:cytoplasm"/>
    <property type="evidence" value="ECO:0007669"/>
    <property type="project" value="UniProtKB-SubCell"/>
</dbReference>
<dbReference type="PANTHER" id="PTHR33602">
    <property type="entry name" value="REGULATORY PROTEIN RECX FAMILY PROTEIN"/>
    <property type="match status" value="1"/>
</dbReference>
<keyword evidence="4" id="KW-0963">Cytoplasm</keyword>
<dbReference type="PANTHER" id="PTHR33602:SF1">
    <property type="entry name" value="REGULATORY PROTEIN RECX FAMILY PROTEIN"/>
    <property type="match status" value="1"/>
</dbReference>
<evidence type="ECO:0000259" key="6">
    <source>
        <dbReference type="Pfam" id="PF21981"/>
    </source>
</evidence>
<dbReference type="Pfam" id="PF02631">
    <property type="entry name" value="RecX_HTH2"/>
    <property type="match status" value="1"/>
</dbReference>
<evidence type="ECO:0000256" key="2">
    <source>
        <dbReference type="ARBA" id="ARBA00009695"/>
    </source>
</evidence>
<dbReference type="AlphaFoldDB" id="A0A7K1GMN5"/>
<dbReference type="InterPro" id="IPR053924">
    <property type="entry name" value="RecX_HTH_2nd"/>
</dbReference>
<sequence length="158" mass="18891">MTEPNKHISTKEAIKKLEIYCAYQERCHSEVTTKLYTLNIPSNEHDEIIVYLIENKFLNEERFARSFARGKHRISAWGKNRIVSELKLRKISSSLIKLALQEITEDQYYETFEHISTIKWESLRDSDIEKKKQKLHAYLYRKGYESDIIYDKIKELSK</sequence>
<evidence type="ECO:0000256" key="1">
    <source>
        <dbReference type="ARBA" id="ARBA00004496"/>
    </source>
</evidence>
<name>A0A7K1GMN5_9FLAO</name>
<dbReference type="InterPro" id="IPR003783">
    <property type="entry name" value="Regulatory_RecX"/>
</dbReference>
<protein>
    <recommendedName>
        <fullName evidence="3">Regulatory protein RecX</fullName>
    </recommendedName>
</protein>
<organism evidence="7 8">
    <name type="scientific">Myroides pelagicus</name>
    <dbReference type="NCBI Taxonomy" id="270914"/>
    <lineage>
        <taxon>Bacteria</taxon>
        <taxon>Pseudomonadati</taxon>
        <taxon>Bacteroidota</taxon>
        <taxon>Flavobacteriia</taxon>
        <taxon>Flavobacteriales</taxon>
        <taxon>Flavobacteriaceae</taxon>
        <taxon>Myroides</taxon>
    </lineage>
</organism>
<proteinExistence type="inferred from homology"/>
<evidence type="ECO:0000256" key="4">
    <source>
        <dbReference type="ARBA" id="ARBA00022490"/>
    </source>
</evidence>
<dbReference type="RefSeq" id="WP_155035639.1">
    <property type="nucleotide sequence ID" value="NZ_JAYMMG010000001.1"/>
</dbReference>
<feature type="domain" description="RecX second three-helical" evidence="5">
    <location>
        <begin position="59"/>
        <end position="100"/>
    </location>
</feature>
<evidence type="ECO:0000256" key="3">
    <source>
        <dbReference type="ARBA" id="ARBA00018111"/>
    </source>
</evidence>